<dbReference type="Proteomes" id="UP001287356">
    <property type="component" value="Unassembled WGS sequence"/>
</dbReference>
<comment type="caution">
    <text evidence="2">The sequence shown here is derived from an EMBL/GenBank/DDBJ whole genome shotgun (WGS) entry which is preliminary data.</text>
</comment>
<dbReference type="EMBL" id="JAULSN010000010">
    <property type="protein sequence ID" value="KAK3361958.1"/>
    <property type="molecule type" value="Genomic_DNA"/>
</dbReference>
<organism evidence="2 3">
    <name type="scientific">Lasiosphaeria ovina</name>
    <dbReference type="NCBI Taxonomy" id="92902"/>
    <lineage>
        <taxon>Eukaryota</taxon>
        <taxon>Fungi</taxon>
        <taxon>Dikarya</taxon>
        <taxon>Ascomycota</taxon>
        <taxon>Pezizomycotina</taxon>
        <taxon>Sordariomycetes</taxon>
        <taxon>Sordariomycetidae</taxon>
        <taxon>Sordariales</taxon>
        <taxon>Lasiosphaeriaceae</taxon>
        <taxon>Lasiosphaeria</taxon>
    </lineage>
</organism>
<feature type="region of interest" description="Disordered" evidence="1">
    <location>
        <begin position="47"/>
        <end position="66"/>
    </location>
</feature>
<protein>
    <submittedName>
        <fullName evidence="2">Uncharacterized protein</fullName>
    </submittedName>
</protein>
<reference evidence="2" key="2">
    <citation type="submission" date="2023-06" db="EMBL/GenBank/DDBJ databases">
        <authorList>
            <consortium name="Lawrence Berkeley National Laboratory"/>
            <person name="Haridas S."/>
            <person name="Hensen N."/>
            <person name="Bonometti L."/>
            <person name="Westerberg I."/>
            <person name="Brannstrom I.O."/>
            <person name="Guillou S."/>
            <person name="Cros-Aarteil S."/>
            <person name="Calhoun S."/>
            <person name="Kuo A."/>
            <person name="Mondo S."/>
            <person name="Pangilinan J."/>
            <person name="Riley R."/>
            <person name="Labutti K."/>
            <person name="Andreopoulos B."/>
            <person name="Lipzen A."/>
            <person name="Chen C."/>
            <person name="Yanf M."/>
            <person name="Daum C."/>
            <person name="Ng V."/>
            <person name="Clum A."/>
            <person name="Steindorff A."/>
            <person name="Ohm R."/>
            <person name="Martin F."/>
            <person name="Silar P."/>
            <person name="Natvig D."/>
            <person name="Lalanne C."/>
            <person name="Gautier V."/>
            <person name="Ament-Velasquez S.L."/>
            <person name="Kruys A."/>
            <person name="Hutchinson M.I."/>
            <person name="Powell A.J."/>
            <person name="Barry K."/>
            <person name="Miller A.N."/>
            <person name="Grigoriev I.V."/>
            <person name="Debuchy R."/>
            <person name="Gladieux P."/>
            <person name="Thoren M.H."/>
            <person name="Johannesson H."/>
        </authorList>
    </citation>
    <scope>NUCLEOTIDE SEQUENCE</scope>
    <source>
        <strain evidence="2">CBS 958.72</strain>
    </source>
</reference>
<gene>
    <name evidence="2" type="ORF">B0T24DRAFT_640501</name>
</gene>
<proteinExistence type="predicted"/>
<keyword evidence="3" id="KW-1185">Reference proteome</keyword>
<evidence type="ECO:0000313" key="3">
    <source>
        <dbReference type="Proteomes" id="UP001287356"/>
    </source>
</evidence>
<sequence length="397" mass="43019">MAFLSAALAALAFVATVAWLRWSGIRLPSWLALVLRSKETKPHIAGKHVVSEKKSKDASAASQSAPKDAIEPLADFDWSQTEPRRFRPFKPAYNITMALQSSTPSDLIVIDRTYLEGITERRRIIAENAATVLGAIPQGHGAVMETYTYLLGEYLPARYPTMFELRTGTDGSSTTVINKVTSAEFPLAPPPDDALAALRILAETVEDDMFLLVQQPGGTGSASAGEHMAVAFVCCHAGGFDPAEKLGKLLAAVHAPVPAYGKIGPSMERFFARAEVGRSVKRINWAIQTHANMFAPTGNHVHAGDAAAVREDEVGDTDMAAARLRVELQTLSRLPRTRALLFSFKTYLYPLADVKAEGLGPQLAEAVDGLRKGNAPAMWVYKGGVRWGRAVCEYLRS</sequence>
<reference evidence="2" key="1">
    <citation type="journal article" date="2023" name="Mol. Phylogenet. Evol.">
        <title>Genome-scale phylogeny and comparative genomics of the fungal order Sordariales.</title>
        <authorList>
            <person name="Hensen N."/>
            <person name="Bonometti L."/>
            <person name="Westerberg I."/>
            <person name="Brannstrom I.O."/>
            <person name="Guillou S."/>
            <person name="Cros-Aarteil S."/>
            <person name="Calhoun S."/>
            <person name="Haridas S."/>
            <person name="Kuo A."/>
            <person name="Mondo S."/>
            <person name="Pangilinan J."/>
            <person name="Riley R."/>
            <person name="LaButti K."/>
            <person name="Andreopoulos B."/>
            <person name="Lipzen A."/>
            <person name="Chen C."/>
            <person name="Yan M."/>
            <person name="Daum C."/>
            <person name="Ng V."/>
            <person name="Clum A."/>
            <person name="Steindorff A."/>
            <person name="Ohm R.A."/>
            <person name="Martin F."/>
            <person name="Silar P."/>
            <person name="Natvig D.O."/>
            <person name="Lalanne C."/>
            <person name="Gautier V."/>
            <person name="Ament-Velasquez S.L."/>
            <person name="Kruys A."/>
            <person name="Hutchinson M.I."/>
            <person name="Powell A.J."/>
            <person name="Barry K."/>
            <person name="Miller A.N."/>
            <person name="Grigoriev I.V."/>
            <person name="Debuchy R."/>
            <person name="Gladieux P."/>
            <person name="Hiltunen Thoren M."/>
            <person name="Johannesson H."/>
        </authorList>
    </citation>
    <scope>NUCLEOTIDE SEQUENCE</scope>
    <source>
        <strain evidence="2">CBS 958.72</strain>
    </source>
</reference>
<accession>A0AAE0MZD2</accession>
<name>A0AAE0MZD2_9PEZI</name>
<dbReference type="AlphaFoldDB" id="A0AAE0MZD2"/>
<dbReference type="InterPro" id="IPR021848">
    <property type="entry name" value="HODM_asu-like"/>
</dbReference>
<dbReference type="Pfam" id="PF11927">
    <property type="entry name" value="HODM_asu-like"/>
    <property type="match status" value="1"/>
</dbReference>
<evidence type="ECO:0000313" key="2">
    <source>
        <dbReference type="EMBL" id="KAK3361958.1"/>
    </source>
</evidence>
<evidence type="ECO:0000256" key="1">
    <source>
        <dbReference type="SAM" id="MobiDB-lite"/>
    </source>
</evidence>